<name>A0A1T1HAZ2_OCELI</name>
<dbReference type="PANTHER" id="PTHR30087">
    <property type="entry name" value="INNER MEMBRANE PROTEIN"/>
    <property type="match status" value="1"/>
</dbReference>
<proteinExistence type="predicted"/>
<accession>A0A1T1HAZ2</accession>
<comment type="caution">
    <text evidence="1">The sequence shown here is derived from an EMBL/GenBank/DDBJ whole genome shotgun (WGS) entry which is preliminary data.</text>
</comment>
<dbReference type="PANTHER" id="PTHR30087:SF1">
    <property type="entry name" value="HYPOTHETICAL CYTOSOLIC PROTEIN"/>
    <property type="match status" value="1"/>
</dbReference>
<gene>
    <name evidence="1" type="ORF">BTA35_0208140</name>
</gene>
<evidence type="ECO:0000313" key="2">
    <source>
        <dbReference type="Proteomes" id="UP000190064"/>
    </source>
</evidence>
<evidence type="ECO:0000313" key="1">
    <source>
        <dbReference type="EMBL" id="OOV86982.1"/>
    </source>
</evidence>
<protein>
    <submittedName>
        <fullName evidence="1">Uncharacterized protein</fullName>
    </submittedName>
</protein>
<dbReference type="STRING" id="966.BTA35_0208140"/>
<organism evidence="1 2">
    <name type="scientific">Oceanospirillum linum</name>
    <dbReference type="NCBI Taxonomy" id="966"/>
    <lineage>
        <taxon>Bacteria</taxon>
        <taxon>Pseudomonadati</taxon>
        <taxon>Pseudomonadota</taxon>
        <taxon>Gammaproteobacteria</taxon>
        <taxon>Oceanospirillales</taxon>
        <taxon>Oceanospirillaceae</taxon>
        <taxon>Oceanospirillum</taxon>
    </lineage>
</organism>
<dbReference type="InterPro" id="IPR007553">
    <property type="entry name" value="2-thiour_desulf"/>
</dbReference>
<dbReference type="AlphaFoldDB" id="A0A1T1HAZ2"/>
<dbReference type="Pfam" id="PF04463">
    <property type="entry name" value="2-thiour_desulf"/>
    <property type="match status" value="1"/>
</dbReference>
<dbReference type="EMBL" id="MTSD02000003">
    <property type="protein sequence ID" value="OOV86982.1"/>
    <property type="molecule type" value="Genomic_DNA"/>
</dbReference>
<dbReference type="Proteomes" id="UP000190064">
    <property type="component" value="Unassembled WGS sequence"/>
</dbReference>
<keyword evidence="2" id="KW-1185">Reference proteome</keyword>
<sequence>MTRNKVLVSACLLGERVRYDGSSRPVAHPILEQWQQEERLVSVCPETLGGLLVPRPAAEIQAGFDGKDIFHEEGKVITRQGHNVSQYFVRGARRTQELALKEDVAIALLKANSPSCGNQQIYSGEFSKQLRDGQGVTAAALEEAGIKVFNEHQLEEADAYLASLEEPLTTSADA</sequence>
<reference evidence="1" key="1">
    <citation type="submission" date="2017-02" db="EMBL/GenBank/DDBJ databases">
        <title>Draft Genome Sequence of the Salt Water Bacterium Oceanospirillum linum ATCC 11336.</title>
        <authorList>
            <person name="Trachtenberg A.M."/>
            <person name="Carney J.G."/>
            <person name="Linnane J.D."/>
            <person name="Rheaume B.A."/>
            <person name="Pitts N.L."/>
            <person name="Mykles D.L."/>
            <person name="Maclea K.S."/>
        </authorList>
    </citation>
    <scope>NUCLEOTIDE SEQUENCE [LARGE SCALE GENOMIC DNA]</scope>
    <source>
        <strain evidence="1">ATCC 11336</strain>
    </source>
</reference>
<dbReference type="RefSeq" id="WP_078319335.1">
    <property type="nucleotide sequence ID" value="NZ_FXTS01000003.1"/>
</dbReference>